<keyword evidence="1" id="KW-1133">Transmembrane helix</keyword>
<name>B6TW14_MAIZE</name>
<reference evidence="2" key="1">
    <citation type="journal article" date="2009" name="Plant Mol. Biol.">
        <title>Insights into corn genes derived from large-scale cDNA sequencing.</title>
        <authorList>
            <person name="Alexandrov N.N."/>
            <person name="Brover V.V."/>
            <person name="Freidin S."/>
            <person name="Troukhan M.E."/>
            <person name="Tatarinova T.V."/>
            <person name="Zhang H."/>
            <person name="Swaller T.J."/>
            <person name="Lu Y.P."/>
            <person name="Bouck J."/>
            <person name="Flavell R.B."/>
            <person name="Feldmann K.A."/>
        </authorList>
    </citation>
    <scope>NUCLEOTIDE SEQUENCE</scope>
</reference>
<keyword evidence="1" id="KW-0812">Transmembrane</keyword>
<organism evidence="2">
    <name type="scientific">Zea mays</name>
    <name type="common">Maize</name>
    <dbReference type="NCBI Taxonomy" id="4577"/>
    <lineage>
        <taxon>Eukaryota</taxon>
        <taxon>Viridiplantae</taxon>
        <taxon>Streptophyta</taxon>
        <taxon>Embryophyta</taxon>
        <taxon>Tracheophyta</taxon>
        <taxon>Spermatophyta</taxon>
        <taxon>Magnoliopsida</taxon>
        <taxon>Liliopsida</taxon>
        <taxon>Poales</taxon>
        <taxon>Poaceae</taxon>
        <taxon>PACMAD clade</taxon>
        <taxon>Panicoideae</taxon>
        <taxon>Andropogonodae</taxon>
        <taxon>Andropogoneae</taxon>
        <taxon>Tripsacinae</taxon>
        <taxon>Zea</taxon>
    </lineage>
</organism>
<protein>
    <submittedName>
        <fullName evidence="2">Uncharacterized protein</fullName>
    </submittedName>
</protein>
<evidence type="ECO:0000313" key="2">
    <source>
        <dbReference type="EMBL" id="ACG41297.1"/>
    </source>
</evidence>
<proteinExistence type="evidence at transcript level"/>
<feature type="transmembrane region" description="Helical" evidence="1">
    <location>
        <begin position="12"/>
        <end position="33"/>
    </location>
</feature>
<dbReference type="EMBL" id="EU969179">
    <property type="protein sequence ID" value="ACG41297.1"/>
    <property type="molecule type" value="mRNA"/>
</dbReference>
<dbReference type="AlphaFoldDB" id="B6TW14"/>
<accession>B6TW14</accession>
<sequence length="34" mass="3808">MHIDRTVLVLDSRLNLCIYMLALGSHIIISIILG</sequence>
<evidence type="ECO:0000256" key="1">
    <source>
        <dbReference type="SAM" id="Phobius"/>
    </source>
</evidence>
<keyword evidence="1" id="KW-0472">Membrane</keyword>